<keyword evidence="1" id="KW-0175">Coiled coil</keyword>
<feature type="compositionally biased region" description="Pro residues" evidence="2">
    <location>
        <begin position="41"/>
        <end position="61"/>
    </location>
</feature>
<evidence type="ECO:0000256" key="1">
    <source>
        <dbReference type="ARBA" id="ARBA00023054"/>
    </source>
</evidence>
<dbReference type="EMBL" id="GHES01004661">
    <property type="protein sequence ID" value="MPA35220.1"/>
    <property type="molecule type" value="Transcribed_RNA"/>
</dbReference>
<dbReference type="PANTHER" id="PTHR31342">
    <property type="entry name" value="PROTEIN CHUP1, CHLOROPLASTIC"/>
    <property type="match status" value="1"/>
</dbReference>
<dbReference type="PANTHER" id="PTHR31342:SF52">
    <property type="entry name" value="HYDROXYPROLINE-RICH GLYCOPROTEIN FAMILY PROTEIN"/>
    <property type="match status" value="1"/>
</dbReference>
<protein>
    <recommendedName>
        <fullName evidence="4">Hydroxyproline-rich glycoprotein family protein</fullName>
    </recommendedName>
</protein>
<evidence type="ECO:0000256" key="2">
    <source>
        <dbReference type="SAM" id="MobiDB-lite"/>
    </source>
</evidence>
<dbReference type="AlphaFoldDB" id="A0A5B6YTP4"/>
<gene>
    <name evidence="3" type="ORF">Din_004661</name>
</gene>
<feature type="compositionally biased region" description="Pro residues" evidence="2">
    <location>
        <begin position="10"/>
        <end position="34"/>
    </location>
</feature>
<sequence length="356" mass="39269">MLEARKPTAAPLPPPPPPNLPSNVIAPPPPPPILPSKGSVPVPPPPMPLAKGAAPPPPPPLGAAKALRPKKANTKFKRSSHMGNLYRILKGKVEGSHSNGKNSKGRKTQVGGSASGKQGMADALAEMTKRSAYFQQIEEDVQKHGKSITEIKASINSFQTKDMSELTKFHKYVEQHLEELTDETQVLARFEGFPTKKLESLRTATALYLRLEGIVTNLQSWKTEPPLGQLLDKVESYFNKIKGEIDALERSKDEESKRFQSHNIHFDFHILVHIKESMVDVSSSCMELALKREAKAAANADLGPKNEGKRQACAKMLWKAFQLAFQVYSFAGGQDDRADRLTKELAQEIETDPQDQ</sequence>
<reference evidence="3" key="1">
    <citation type="submission" date="2019-08" db="EMBL/GenBank/DDBJ databases">
        <title>Reference gene set and small RNA set construction with multiple tissues from Davidia involucrata Baill.</title>
        <authorList>
            <person name="Yang H."/>
            <person name="Zhou C."/>
            <person name="Li G."/>
            <person name="Wang J."/>
            <person name="Gao P."/>
            <person name="Wang M."/>
            <person name="Wang R."/>
            <person name="Zhao Y."/>
        </authorList>
    </citation>
    <scope>NUCLEOTIDE SEQUENCE</scope>
    <source>
        <tissue evidence="3">Mixed with DoveR01_LX</tissue>
    </source>
</reference>
<name>A0A5B6YTP4_DAVIN</name>
<feature type="region of interest" description="Disordered" evidence="2">
    <location>
        <begin position="1"/>
        <end position="119"/>
    </location>
</feature>
<proteinExistence type="predicted"/>
<evidence type="ECO:0000313" key="3">
    <source>
        <dbReference type="EMBL" id="MPA35220.1"/>
    </source>
</evidence>
<organism evidence="3">
    <name type="scientific">Davidia involucrata</name>
    <name type="common">Dove tree</name>
    <dbReference type="NCBI Taxonomy" id="16924"/>
    <lineage>
        <taxon>Eukaryota</taxon>
        <taxon>Viridiplantae</taxon>
        <taxon>Streptophyta</taxon>
        <taxon>Embryophyta</taxon>
        <taxon>Tracheophyta</taxon>
        <taxon>Spermatophyta</taxon>
        <taxon>Magnoliopsida</taxon>
        <taxon>eudicotyledons</taxon>
        <taxon>Gunneridae</taxon>
        <taxon>Pentapetalae</taxon>
        <taxon>asterids</taxon>
        <taxon>Cornales</taxon>
        <taxon>Nyssaceae</taxon>
        <taxon>Davidia</taxon>
    </lineage>
</organism>
<evidence type="ECO:0008006" key="4">
    <source>
        <dbReference type="Google" id="ProtNLM"/>
    </source>
</evidence>
<accession>A0A5B6YTP4</accession>
<dbReference type="InterPro" id="IPR040265">
    <property type="entry name" value="CHUP1/IPGA1-like"/>
</dbReference>
<feature type="compositionally biased region" description="Basic residues" evidence="2">
    <location>
        <begin position="67"/>
        <end position="80"/>
    </location>
</feature>